<name>A0A2I0WMZ8_9ASPA</name>
<evidence type="ECO:0000256" key="1">
    <source>
        <dbReference type="SAM" id="MobiDB-lite"/>
    </source>
</evidence>
<evidence type="ECO:0000313" key="2">
    <source>
        <dbReference type="EMBL" id="PKU77035.1"/>
    </source>
</evidence>
<dbReference type="Proteomes" id="UP000233837">
    <property type="component" value="Unassembled WGS sequence"/>
</dbReference>
<reference evidence="2 3" key="2">
    <citation type="journal article" date="2017" name="Nature">
        <title>The Apostasia genome and the evolution of orchids.</title>
        <authorList>
            <person name="Zhang G.Q."/>
            <person name="Liu K.W."/>
            <person name="Li Z."/>
            <person name="Lohaus R."/>
            <person name="Hsiao Y.Y."/>
            <person name="Niu S.C."/>
            <person name="Wang J.Y."/>
            <person name="Lin Y.C."/>
            <person name="Xu Q."/>
            <person name="Chen L.J."/>
            <person name="Yoshida K."/>
            <person name="Fujiwara S."/>
            <person name="Wang Z.W."/>
            <person name="Zhang Y.Q."/>
            <person name="Mitsuda N."/>
            <person name="Wang M."/>
            <person name="Liu G.H."/>
            <person name="Pecoraro L."/>
            <person name="Huang H.X."/>
            <person name="Xiao X.J."/>
            <person name="Lin M."/>
            <person name="Wu X.Y."/>
            <person name="Wu W.L."/>
            <person name="Chen Y.Y."/>
            <person name="Chang S.B."/>
            <person name="Sakamoto S."/>
            <person name="Ohme-Takagi M."/>
            <person name="Yagi M."/>
            <person name="Zeng S.J."/>
            <person name="Shen C.Y."/>
            <person name="Yeh C.M."/>
            <person name="Luo Y.B."/>
            <person name="Tsai W.C."/>
            <person name="Van de Peer Y."/>
            <person name="Liu Z.J."/>
        </authorList>
    </citation>
    <scope>NUCLEOTIDE SEQUENCE [LARGE SCALE GENOMIC DNA]</scope>
    <source>
        <tissue evidence="2">The whole plant</tissue>
    </source>
</reference>
<reference evidence="2 3" key="1">
    <citation type="journal article" date="2016" name="Sci. Rep.">
        <title>The Dendrobium catenatum Lindl. genome sequence provides insights into polysaccharide synthase, floral development and adaptive evolution.</title>
        <authorList>
            <person name="Zhang G.Q."/>
            <person name="Xu Q."/>
            <person name="Bian C."/>
            <person name="Tsai W.C."/>
            <person name="Yeh C.M."/>
            <person name="Liu K.W."/>
            <person name="Yoshida K."/>
            <person name="Zhang L.S."/>
            <person name="Chang S.B."/>
            <person name="Chen F."/>
            <person name="Shi Y."/>
            <person name="Su Y.Y."/>
            <person name="Zhang Y.Q."/>
            <person name="Chen L.J."/>
            <person name="Yin Y."/>
            <person name="Lin M."/>
            <person name="Huang H."/>
            <person name="Deng H."/>
            <person name="Wang Z.W."/>
            <person name="Zhu S.L."/>
            <person name="Zhao X."/>
            <person name="Deng C."/>
            <person name="Niu S.C."/>
            <person name="Huang J."/>
            <person name="Wang M."/>
            <person name="Liu G.H."/>
            <person name="Yang H.J."/>
            <person name="Xiao X.J."/>
            <person name="Hsiao Y.Y."/>
            <person name="Wu W.L."/>
            <person name="Chen Y.Y."/>
            <person name="Mitsuda N."/>
            <person name="Ohme-Takagi M."/>
            <person name="Luo Y.B."/>
            <person name="Van de Peer Y."/>
            <person name="Liu Z.J."/>
        </authorList>
    </citation>
    <scope>NUCLEOTIDE SEQUENCE [LARGE SCALE GENOMIC DNA]</scope>
    <source>
        <tissue evidence="2">The whole plant</tissue>
    </source>
</reference>
<organism evidence="2 3">
    <name type="scientific">Dendrobium catenatum</name>
    <dbReference type="NCBI Taxonomy" id="906689"/>
    <lineage>
        <taxon>Eukaryota</taxon>
        <taxon>Viridiplantae</taxon>
        <taxon>Streptophyta</taxon>
        <taxon>Embryophyta</taxon>
        <taxon>Tracheophyta</taxon>
        <taxon>Spermatophyta</taxon>
        <taxon>Magnoliopsida</taxon>
        <taxon>Liliopsida</taxon>
        <taxon>Asparagales</taxon>
        <taxon>Orchidaceae</taxon>
        <taxon>Epidendroideae</taxon>
        <taxon>Malaxideae</taxon>
        <taxon>Dendrobiinae</taxon>
        <taxon>Dendrobium</taxon>
    </lineage>
</organism>
<protein>
    <submittedName>
        <fullName evidence="2">Uncharacterized protein</fullName>
    </submittedName>
</protein>
<dbReference type="AlphaFoldDB" id="A0A2I0WMZ8"/>
<dbReference type="EMBL" id="KZ502537">
    <property type="protein sequence ID" value="PKU77035.1"/>
    <property type="molecule type" value="Genomic_DNA"/>
</dbReference>
<sequence>MVMVPRRYIPDFKPAKKGRIHIIKSSNDATVESKSKSMKRSNVKPTFGKRSTSIIPRYEMQTLIATTTIKKKFRTNFPNSFTDRFKNKDPLIQ</sequence>
<accession>A0A2I0WMZ8</accession>
<keyword evidence="3" id="KW-1185">Reference proteome</keyword>
<gene>
    <name evidence="2" type="ORF">MA16_Dca001641</name>
</gene>
<proteinExistence type="predicted"/>
<evidence type="ECO:0000313" key="3">
    <source>
        <dbReference type="Proteomes" id="UP000233837"/>
    </source>
</evidence>
<feature type="region of interest" description="Disordered" evidence="1">
    <location>
        <begin position="27"/>
        <end position="48"/>
    </location>
</feature>